<name>A0A2C5ZA84_9HYPO</name>
<accession>A0A2C5ZA84</accession>
<keyword evidence="4" id="KW-1185">Reference proteome</keyword>
<evidence type="ECO:0000313" key="4">
    <source>
        <dbReference type="Proteomes" id="UP000224854"/>
    </source>
</evidence>
<organism evidence="3 4">
    <name type="scientific">Ophiocordyceps australis</name>
    <dbReference type="NCBI Taxonomy" id="1399860"/>
    <lineage>
        <taxon>Eukaryota</taxon>
        <taxon>Fungi</taxon>
        <taxon>Dikarya</taxon>
        <taxon>Ascomycota</taxon>
        <taxon>Pezizomycotina</taxon>
        <taxon>Sordariomycetes</taxon>
        <taxon>Hypocreomycetidae</taxon>
        <taxon>Hypocreales</taxon>
        <taxon>Ophiocordycipitaceae</taxon>
        <taxon>Ophiocordyceps</taxon>
    </lineage>
</organism>
<dbReference type="InterPro" id="IPR018849">
    <property type="entry name" value="Urb2/Npa2_C"/>
</dbReference>
<dbReference type="GO" id="GO:0042254">
    <property type="term" value="P:ribosome biogenesis"/>
    <property type="evidence" value="ECO:0007669"/>
    <property type="project" value="TreeGrafter"/>
</dbReference>
<dbReference type="PANTHER" id="PTHR15682:SF2">
    <property type="entry name" value="UNHEALTHY RIBOSOME BIOGENESIS PROTEIN 2 HOMOLOG"/>
    <property type="match status" value="1"/>
</dbReference>
<gene>
    <name evidence="3" type="ORF">CDD82_3297</name>
</gene>
<dbReference type="InterPro" id="IPR052609">
    <property type="entry name" value="Ribosome_Biogenesis_Reg"/>
</dbReference>
<dbReference type="OrthoDB" id="160374at2759"/>
<protein>
    <recommendedName>
        <fullName evidence="2">Nucleolar 27S pre-rRNA processing Urb2/Npa2 C-terminal domain-containing protein</fullName>
    </recommendedName>
</protein>
<dbReference type="PANTHER" id="PTHR15682">
    <property type="entry name" value="UNHEALTHY RIBOSOME BIOGENESIS PROTEIN 2 HOMOLOG"/>
    <property type="match status" value="1"/>
</dbReference>
<comment type="caution">
    <text evidence="3">The sequence shown here is derived from an EMBL/GenBank/DDBJ whole genome shotgun (WGS) entry which is preliminary data.</text>
</comment>
<evidence type="ECO:0000259" key="2">
    <source>
        <dbReference type="Pfam" id="PF10441"/>
    </source>
</evidence>
<evidence type="ECO:0000313" key="3">
    <source>
        <dbReference type="EMBL" id="PHH77927.1"/>
    </source>
</evidence>
<feature type="compositionally biased region" description="Basic and acidic residues" evidence="1">
    <location>
        <begin position="1237"/>
        <end position="1250"/>
    </location>
</feature>
<sequence>MAQQKAAIDAPEAGPNAQYLLHLWHELAASCDTTYHATEQSSLRWMLRSMNHASPAAETLRRYPLSWNILACALRRIPLFALAKALTDCNFAAALKQTLIDISKPVLDPSRQHASSKRKRTPTVAFDLQQLQAAHACLQTAQAVFATLRSLLDYLETAEGAPSREKIGAEYIKSLFCTSAAHAAAMVAPALKICANALTHELHAETIQDAHHWIKTISELWDFHLQASDDSVEVATWLFTPSVIVLKHVGCLSHSQDAAEHKSLKTRWSNDIQSFMHRNLILPGRETFTGQNNLQAFETALGVSQPMLEHSGPALYFLCCGLSSALGDIKMRKSQVEWLKQIFKTIEFAARPHKKQGAIIKFLLAEAIRCNAPVDIDDLGRICRQLGLKEQATDWDLVSKISRCDADVYQLSQEGVDLQRQVCSRSIKGEAEEAEDKAISEVIGALMSGFQTRRNLPSFLRLWFQQLCEVESQDATNTSPWYQVGKPATPTESLGSLIEAELLPQQLTDMISWLEAKELNKHPQSICVFTSLIADALNSEAFVDSVGLGLFDLVAGIKSNRGKCALKWRVASKTLSWVPAEERLQVWSSIKKKLTKILTKSPVVSSETFEAFKCCLQAWELMVPDDEHIEEAASLVDGFLDRLAAEMKAAVVDNETSCIDIDTRAEFEDEFAFQHYTSWCLKGTSRFITLFFERKGNMPGFLEAWISPHPSDITRVQNIWHALLHNDINLDMAKLSANLVGRLIAGLEGSQKEKGWPGVQGQVWIKLLTALPHEVISRVQRERIMSIVNTSRAKMLRHPRRVPLEGWRFLLSLATKMMRRPTFYQDMSFLDLVELGEALVKVDVESSADGQILLEIIERYFQLASTTLRQMALHVDGHSDYFSEALEFANKGSKKRSNPLVMTLLKAVQMELKRFVGDEPKSLLQKVEARASRRCSKLVARAFEDFVSDEKLLASPDAVQDLSLLAAVDAAMLPAVSAPQVKLGKEQRRDIFRKSQELMKQGDLRGWKIQAFMRKFDVSGAEADDFSKYNELDCLPTKLKEPLLKELVEATSGSMKYDEKLLYLKALVEAFKDGCDTDGQILAIQYMVGQLLEENVDTRDRSAEYSLVMAHSDLTGLLLRKSAHTARLCRVLQTLLERQPQVMGQWNVEVTLSTVCQACYQEAVDGVVPFTWLCRLVNVVIRKHRLRLQGHQHMLVSALQALLRRLVVLGPEDLDKEQEDSSHGQDGSSRGQDEDDGNKRNDWPRSKWDEQQQHQASCAQQYTRLITLICEPPASLVAKTQIHGALDSARDAARRAAGQYMYVVLMHYVKLQLQEAVSWRVREALEPAVVAIFDITTPEQRACMIDGMDSSGRAILRDMYKNYVKFGKWSGV</sequence>
<dbReference type="Pfam" id="PF10441">
    <property type="entry name" value="Urb2"/>
    <property type="match status" value="1"/>
</dbReference>
<feature type="domain" description="Nucleolar 27S pre-rRNA processing Urb2/Npa2 C-terminal" evidence="2">
    <location>
        <begin position="1128"/>
        <end position="1371"/>
    </location>
</feature>
<proteinExistence type="predicted"/>
<dbReference type="GO" id="GO:0005730">
    <property type="term" value="C:nucleolus"/>
    <property type="evidence" value="ECO:0007669"/>
    <property type="project" value="TreeGrafter"/>
</dbReference>
<dbReference type="EMBL" id="NJEU01000247">
    <property type="protein sequence ID" value="PHH77927.1"/>
    <property type="molecule type" value="Genomic_DNA"/>
</dbReference>
<evidence type="ECO:0000256" key="1">
    <source>
        <dbReference type="SAM" id="MobiDB-lite"/>
    </source>
</evidence>
<dbReference type="Proteomes" id="UP000224854">
    <property type="component" value="Unassembled WGS sequence"/>
</dbReference>
<reference evidence="3 4" key="1">
    <citation type="submission" date="2017-06" db="EMBL/GenBank/DDBJ databases">
        <title>Ant-infecting Ophiocordyceps genomes reveal a high diversity of potential behavioral manipulation genes and a possible major role for enterotoxins.</title>
        <authorList>
            <person name="De Bekker C."/>
            <person name="Evans H.C."/>
            <person name="Brachmann A."/>
            <person name="Hughes D.P."/>
        </authorList>
    </citation>
    <scope>NUCLEOTIDE SEQUENCE [LARGE SCALE GENOMIC DNA]</scope>
    <source>
        <strain evidence="3 4">1348a</strain>
    </source>
</reference>
<feature type="region of interest" description="Disordered" evidence="1">
    <location>
        <begin position="1214"/>
        <end position="1250"/>
    </location>
</feature>